<proteinExistence type="predicted"/>
<name>A0ABV0U0Z7_9TELE</name>
<accession>A0ABV0U0Z7</accession>
<evidence type="ECO:0000313" key="2">
    <source>
        <dbReference type="Proteomes" id="UP001482620"/>
    </source>
</evidence>
<organism evidence="1 2">
    <name type="scientific">Ilyodon furcidens</name>
    <name type="common">goldbreast splitfin</name>
    <dbReference type="NCBI Taxonomy" id="33524"/>
    <lineage>
        <taxon>Eukaryota</taxon>
        <taxon>Metazoa</taxon>
        <taxon>Chordata</taxon>
        <taxon>Craniata</taxon>
        <taxon>Vertebrata</taxon>
        <taxon>Euteleostomi</taxon>
        <taxon>Actinopterygii</taxon>
        <taxon>Neopterygii</taxon>
        <taxon>Teleostei</taxon>
        <taxon>Neoteleostei</taxon>
        <taxon>Acanthomorphata</taxon>
        <taxon>Ovalentaria</taxon>
        <taxon>Atherinomorphae</taxon>
        <taxon>Cyprinodontiformes</taxon>
        <taxon>Goodeidae</taxon>
        <taxon>Ilyodon</taxon>
    </lineage>
</organism>
<evidence type="ECO:0000313" key="1">
    <source>
        <dbReference type="EMBL" id="MEQ2238257.1"/>
    </source>
</evidence>
<keyword evidence="2" id="KW-1185">Reference proteome</keyword>
<sequence length="70" mass="7665">MRCYGTATSTVKKEKKKVMLVTSLINATASLSKVNSTITFTGRRCGAVDCTILECDKKKKKESCGDQDDK</sequence>
<dbReference type="EMBL" id="JAHRIQ010051181">
    <property type="protein sequence ID" value="MEQ2238257.1"/>
    <property type="molecule type" value="Genomic_DNA"/>
</dbReference>
<protein>
    <submittedName>
        <fullName evidence="1">Uncharacterized protein</fullName>
    </submittedName>
</protein>
<reference evidence="1 2" key="1">
    <citation type="submission" date="2021-06" db="EMBL/GenBank/DDBJ databases">
        <authorList>
            <person name="Palmer J.M."/>
        </authorList>
    </citation>
    <scope>NUCLEOTIDE SEQUENCE [LARGE SCALE GENOMIC DNA]</scope>
    <source>
        <strain evidence="2">if_2019</strain>
        <tissue evidence="1">Muscle</tissue>
    </source>
</reference>
<gene>
    <name evidence="1" type="ORF">ILYODFUR_031338</name>
</gene>
<dbReference type="Proteomes" id="UP001482620">
    <property type="component" value="Unassembled WGS sequence"/>
</dbReference>
<comment type="caution">
    <text evidence="1">The sequence shown here is derived from an EMBL/GenBank/DDBJ whole genome shotgun (WGS) entry which is preliminary data.</text>
</comment>